<dbReference type="RefSeq" id="WP_147525912.1">
    <property type="nucleotide sequence ID" value="NZ_SAYG01000006.1"/>
</dbReference>
<dbReference type="Proteomes" id="UP000324574">
    <property type="component" value="Unassembled WGS sequence"/>
</dbReference>
<dbReference type="EMBL" id="SAYG01000006">
    <property type="protein sequence ID" value="TXJ45252.1"/>
    <property type="molecule type" value="Genomic_DNA"/>
</dbReference>
<evidence type="ECO:0000313" key="1">
    <source>
        <dbReference type="EMBL" id="TXJ45252.1"/>
    </source>
</evidence>
<comment type="caution">
    <text evidence="1">The sequence shown here is derived from an EMBL/GenBank/DDBJ whole genome shotgun (WGS) entry which is preliminary data.</text>
</comment>
<dbReference type="AlphaFoldDB" id="A0A5C8F7S6"/>
<evidence type="ECO:0000313" key="2">
    <source>
        <dbReference type="Proteomes" id="UP000324574"/>
    </source>
</evidence>
<sequence length="76" mass="8933">MLKSSIKEEIIYLTTKEQVEEYFNKMGKKLSFKEKEDMLKDVMGINEVFDVPGDYTEEDNYLAILSAFIEGSWRLL</sequence>
<organism evidence="1 2">
    <name type="scientific">Brachyspira aalborgi</name>
    <dbReference type="NCBI Taxonomy" id="29522"/>
    <lineage>
        <taxon>Bacteria</taxon>
        <taxon>Pseudomonadati</taxon>
        <taxon>Spirochaetota</taxon>
        <taxon>Spirochaetia</taxon>
        <taxon>Brachyspirales</taxon>
        <taxon>Brachyspiraceae</taxon>
        <taxon>Brachyspira</taxon>
    </lineage>
</organism>
<accession>A0A5C8F7S6</accession>
<reference evidence="1 2" key="1">
    <citation type="journal article" date="1992" name="Lakartidningen">
        <title>[Penicillin V and not amoxicillin is the first choice preparation in acute otitis].</title>
        <authorList>
            <person name="Kamme C."/>
            <person name="Lundgren K."/>
            <person name="Prellner K."/>
        </authorList>
    </citation>
    <scope>NUCLEOTIDE SEQUENCE [LARGE SCALE GENOMIC DNA]</scope>
    <source>
        <strain evidence="1 2">PC3714II</strain>
    </source>
</reference>
<gene>
    <name evidence="1" type="ORF">EPJ70_02380</name>
</gene>
<proteinExistence type="predicted"/>
<name>A0A5C8F7S6_9SPIR</name>
<protein>
    <submittedName>
        <fullName evidence="1">Uncharacterized protein</fullName>
    </submittedName>
</protein>